<evidence type="ECO:0000256" key="1">
    <source>
        <dbReference type="ARBA" id="ARBA00022705"/>
    </source>
</evidence>
<evidence type="ECO:0000313" key="6">
    <source>
        <dbReference type="Proteomes" id="UP000423396"/>
    </source>
</evidence>
<protein>
    <recommendedName>
        <fullName evidence="3">DNA polymerase sliding clamp</fullName>
    </recommendedName>
    <alternativeName>
        <fullName evidence="3">Proliferating cell nuclear antigen homolog</fullName>
        <shortName evidence="3">PCNA</shortName>
    </alternativeName>
</protein>
<dbReference type="InterPro" id="IPR022648">
    <property type="entry name" value="Pr_cel_nuc_antig_N"/>
</dbReference>
<reference evidence="5 6" key="1">
    <citation type="submission" date="2019-10" db="EMBL/GenBank/DDBJ databases">
        <title>Genome Sequences from Six Type Strain Members of the Archaeal Family Sulfolobaceae: Acidianus ambivalens, Acidianus infernus, Metallosphaera prunae, Stygiolobus azoricus, Sulfolobus metallicus, and Sulfurisphaera ohwakuensis.</title>
        <authorList>
            <person name="Counts J.A."/>
            <person name="Kelly R.M."/>
        </authorList>
    </citation>
    <scope>NUCLEOTIDE SEQUENCE [LARGE SCALE GENOMIC DNA]</scope>
    <source>
        <strain evidence="5 6">FC6</strain>
    </source>
</reference>
<dbReference type="GeneID" id="42797896"/>
<dbReference type="PANTHER" id="PTHR11352:SF0">
    <property type="entry name" value="PROLIFERATING CELL NUCLEAR ANTIGEN"/>
    <property type="match status" value="1"/>
</dbReference>
<dbReference type="GO" id="GO:0003677">
    <property type="term" value="F:DNA binding"/>
    <property type="evidence" value="ECO:0007669"/>
    <property type="project" value="UniProtKB-UniRule"/>
</dbReference>
<dbReference type="Gene3D" id="3.70.10.10">
    <property type="match status" value="1"/>
</dbReference>
<dbReference type="Pfam" id="PF00705">
    <property type="entry name" value="PCNA_N"/>
    <property type="match status" value="1"/>
</dbReference>
<evidence type="ECO:0000313" key="5">
    <source>
        <dbReference type="EMBL" id="QGR18957.1"/>
    </source>
</evidence>
<proteinExistence type="inferred from homology"/>
<dbReference type="OrthoDB" id="14749at2157"/>
<evidence type="ECO:0000256" key="2">
    <source>
        <dbReference type="ARBA" id="ARBA00023125"/>
    </source>
</evidence>
<dbReference type="SUPFAM" id="SSF55979">
    <property type="entry name" value="DNA clamp"/>
    <property type="match status" value="2"/>
</dbReference>
<name>A0A650CN84_9CREN</name>
<organism evidence="5 6">
    <name type="scientific">Stygiolobus azoricus</name>
    <dbReference type="NCBI Taxonomy" id="41675"/>
    <lineage>
        <taxon>Archaea</taxon>
        <taxon>Thermoproteota</taxon>
        <taxon>Thermoprotei</taxon>
        <taxon>Sulfolobales</taxon>
        <taxon>Sulfolobaceae</taxon>
        <taxon>Stygiolobus</taxon>
    </lineage>
</organism>
<accession>A0A650CN84</accession>
<dbReference type="PANTHER" id="PTHR11352">
    <property type="entry name" value="PROLIFERATING CELL NUCLEAR ANTIGEN"/>
    <property type="match status" value="1"/>
</dbReference>
<sequence>MIKVVYSNAKDFYSLLAGLNEIADEVVLNFIEDSIYSFYLTDDKSLMGVLVISKEYLEDYSIDKPVGVKINLNEVKKILGKAKSKTTSVMIDETDAGLKITLRDEKSGLRSNIYVKGEKVDAQRLTEPKVSLPVSFSLDGSILKKILSDASIVTEEEVQISTTDDNGIEFSAEESGKSYKAKLYQDKPLKSVTIEAEGKSFYKIEVLKTAFKALAFSEDVTVSFGTNVPLRGEATTESGGHLRFWVAPRL</sequence>
<comment type="subunit">
    <text evidence="3">Homotrimer. The subunits circularize to form a toroid; DNA passes through its center. Replication factor C (RFC) is required to load the toroid on the DNA.</text>
</comment>
<dbReference type="Proteomes" id="UP000423396">
    <property type="component" value="Chromosome"/>
</dbReference>
<comment type="function">
    <text evidence="3">Sliding clamp subunit that acts as a moving platform for DNA processing. Responsible for tethering the catalytic subunit of DNA polymerase and other proteins to DNA during high-speed replication.</text>
</comment>
<evidence type="ECO:0000256" key="3">
    <source>
        <dbReference type="HAMAP-Rule" id="MF_00317"/>
    </source>
</evidence>
<dbReference type="InterPro" id="IPR046938">
    <property type="entry name" value="DNA_clamp_sf"/>
</dbReference>
<dbReference type="RefSeq" id="WP_156005186.1">
    <property type="nucleotide sequence ID" value="NZ_CP045483.1"/>
</dbReference>
<comment type="similarity">
    <text evidence="3">Belongs to the PCNA family.</text>
</comment>
<gene>
    <name evidence="3" type="primary">pcn</name>
    <name evidence="5" type="ORF">D1868_02445</name>
</gene>
<feature type="domain" description="Proliferating cell nuclear antigen PCNA N-terminal" evidence="4">
    <location>
        <begin position="5"/>
        <end position="111"/>
    </location>
</feature>
<dbReference type="KEGG" id="sazo:D1868_02445"/>
<dbReference type="GO" id="GO:0030337">
    <property type="term" value="F:DNA polymerase processivity factor activity"/>
    <property type="evidence" value="ECO:0007669"/>
    <property type="project" value="UniProtKB-UniRule"/>
</dbReference>
<dbReference type="AlphaFoldDB" id="A0A650CN84"/>
<keyword evidence="6" id="KW-1185">Reference proteome</keyword>
<dbReference type="HAMAP" id="MF_00317">
    <property type="entry name" value="DNApol_clamp_arch"/>
    <property type="match status" value="1"/>
</dbReference>
<dbReference type="GO" id="GO:0006272">
    <property type="term" value="P:leading strand elongation"/>
    <property type="evidence" value="ECO:0007669"/>
    <property type="project" value="TreeGrafter"/>
</dbReference>
<dbReference type="CDD" id="cd00577">
    <property type="entry name" value="PCNA"/>
    <property type="match status" value="1"/>
</dbReference>
<keyword evidence="2 3" id="KW-0238">DNA-binding</keyword>
<dbReference type="NCBIfam" id="NF002218">
    <property type="entry name" value="PRK01115.1-1"/>
    <property type="match status" value="1"/>
</dbReference>
<dbReference type="EMBL" id="CP045483">
    <property type="protein sequence ID" value="QGR18957.1"/>
    <property type="molecule type" value="Genomic_DNA"/>
</dbReference>
<dbReference type="InterPro" id="IPR000730">
    <property type="entry name" value="Pr_cel_nuc_antig"/>
</dbReference>
<evidence type="ECO:0000259" key="4">
    <source>
        <dbReference type="Pfam" id="PF00705"/>
    </source>
</evidence>
<keyword evidence="1 3" id="KW-0235">DNA replication</keyword>
<dbReference type="GO" id="GO:0006275">
    <property type="term" value="P:regulation of DNA replication"/>
    <property type="evidence" value="ECO:0007669"/>
    <property type="project" value="UniProtKB-UniRule"/>
</dbReference>